<evidence type="ECO:0000256" key="15">
    <source>
        <dbReference type="ARBA" id="ARBA00023136"/>
    </source>
</evidence>
<feature type="transmembrane region" description="Helical" evidence="19">
    <location>
        <begin position="129"/>
        <end position="151"/>
    </location>
</feature>
<dbReference type="KEGG" id="apol:K9D25_14995"/>
<feature type="transmembrane region" description="Helical" evidence="19">
    <location>
        <begin position="20"/>
        <end position="45"/>
    </location>
</feature>
<keyword evidence="11 18" id="KW-0812">Transmembrane</keyword>
<organism evidence="20 21">
    <name type="scientific">Ancylobacter polymorphus</name>
    <dbReference type="NCBI Taxonomy" id="223390"/>
    <lineage>
        <taxon>Bacteria</taxon>
        <taxon>Pseudomonadati</taxon>
        <taxon>Pseudomonadota</taxon>
        <taxon>Alphaproteobacteria</taxon>
        <taxon>Hyphomicrobiales</taxon>
        <taxon>Xanthobacteraceae</taxon>
        <taxon>Ancylobacter</taxon>
    </lineage>
</organism>
<sequence>MRIGEDFLPRLVSALVLGPLVMLVAVAGGWAFSALVALSSVIVLWEWLRMIGAKPRTPLLVIGAATLVVAVLLLAIRPPPAAIGIVVLGAITAALVARSNRERRTWAPFGVLYAGALALPTLILRQDGALGLVSLVWLLAVVWSTDIAAYFCGRLIGGPKLWPRVSPNKTWAGSLGGALFGMLAGMAALYLARVETALLAAPVALLASFASQSGDLFESAMKRRFGVKDSSHLIPGHGGLMDRLDGFIAAAALMLLIGLLRAPDAPARGFLLW</sequence>
<protein>
    <recommendedName>
        <fullName evidence="7 18">Phosphatidate cytidylyltransferase</fullName>
        <ecNumber evidence="6 18">2.7.7.41</ecNumber>
    </recommendedName>
</protein>
<evidence type="ECO:0000313" key="20">
    <source>
        <dbReference type="EMBL" id="UOK70029.1"/>
    </source>
</evidence>
<feature type="transmembrane region" description="Helical" evidence="19">
    <location>
        <begin position="171"/>
        <end position="191"/>
    </location>
</feature>
<evidence type="ECO:0000256" key="6">
    <source>
        <dbReference type="ARBA" id="ARBA00012487"/>
    </source>
</evidence>
<comment type="similarity">
    <text evidence="5 18">Belongs to the CDS family.</text>
</comment>
<evidence type="ECO:0000256" key="11">
    <source>
        <dbReference type="ARBA" id="ARBA00022692"/>
    </source>
</evidence>
<keyword evidence="12 18" id="KW-0548">Nucleotidyltransferase</keyword>
<keyword evidence="17" id="KW-1208">Phospholipid metabolism</keyword>
<dbReference type="GO" id="GO:0016024">
    <property type="term" value="P:CDP-diacylglycerol biosynthetic process"/>
    <property type="evidence" value="ECO:0007669"/>
    <property type="project" value="TreeGrafter"/>
</dbReference>
<dbReference type="Proteomes" id="UP000831684">
    <property type="component" value="Chromosome"/>
</dbReference>
<keyword evidence="13 19" id="KW-1133">Transmembrane helix</keyword>
<evidence type="ECO:0000256" key="10">
    <source>
        <dbReference type="ARBA" id="ARBA00022679"/>
    </source>
</evidence>
<accession>A0A9E7CVU1</accession>
<evidence type="ECO:0000256" key="13">
    <source>
        <dbReference type="ARBA" id="ARBA00022989"/>
    </source>
</evidence>
<comment type="pathway">
    <text evidence="3 18">Phospholipid metabolism; CDP-diacylglycerol biosynthesis; CDP-diacylglycerol from sn-glycerol 3-phosphate: step 3/3.</text>
</comment>
<keyword evidence="16" id="KW-0594">Phospholipid biosynthesis</keyword>
<evidence type="ECO:0000256" key="14">
    <source>
        <dbReference type="ARBA" id="ARBA00023098"/>
    </source>
</evidence>
<dbReference type="EMBL" id="CP083239">
    <property type="protein sequence ID" value="UOK70029.1"/>
    <property type="molecule type" value="Genomic_DNA"/>
</dbReference>
<evidence type="ECO:0000256" key="4">
    <source>
        <dbReference type="ARBA" id="ARBA00005189"/>
    </source>
</evidence>
<dbReference type="InterPro" id="IPR000374">
    <property type="entry name" value="PC_trans"/>
</dbReference>
<keyword evidence="10 18" id="KW-0808">Transferase</keyword>
<dbReference type="PROSITE" id="PS01315">
    <property type="entry name" value="CDS"/>
    <property type="match status" value="1"/>
</dbReference>
<dbReference type="GO" id="GO:0005886">
    <property type="term" value="C:plasma membrane"/>
    <property type="evidence" value="ECO:0007669"/>
    <property type="project" value="UniProtKB-SubCell"/>
</dbReference>
<proteinExistence type="inferred from homology"/>
<dbReference type="RefSeq" id="WP_244376412.1">
    <property type="nucleotide sequence ID" value="NZ_CP083239.1"/>
</dbReference>
<evidence type="ECO:0000256" key="2">
    <source>
        <dbReference type="ARBA" id="ARBA00004651"/>
    </source>
</evidence>
<evidence type="ECO:0000256" key="9">
    <source>
        <dbReference type="ARBA" id="ARBA00022516"/>
    </source>
</evidence>
<dbReference type="AlphaFoldDB" id="A0A9E7CVU1"/>
<evidence type="ECO:0000256" key="1">
    <source>
        <dbReference type="ARBA" id="ARBA00001698"/>
    </source>
</evidence>
<keyword evidence="14" id="KW-0443">Lipid metabolism</keyword>
<keyword evidence="9" id="KW-0444">Lipid biosynthesis</keyword>
<evidence type="ECO:0000256" key="19">
    <source>
        <dbReference type="SAM" id="Phobius"/>
    </source>
</evidence>
<comment type="subcellular location">
    <subcellularLocation>
        <location evidence="2">Cell membrane</location>
        <topology evidence="2">Multi-pass membrane protein</topology>
    </subcellularLocation>
</comment>
<dbReference type="PANTHER" id="PTHR46382:SF1">
    <property type="entry name" value="PHOSPHATIDATE CYTIDYLYLTRANSFERASE"/>
    <property type="match status" value="1"/>
</dbReference>
<dbReference type="GO" id="GO:0004605">
    <property type="term" value="F:phosphatidate cytidylyltransferase activity"/>
    <property type="evidence" value="ECO:0007669"/>
    <property type="project" value="UniProtKB-EC"/>
</dbReference>
<evidence type="ECO:0000256" key="18">
    <source>
        <dbReference type="RuleBase" id="RU003938"/>
    </source>
</evidence>
<keyword evidence="8" id="KW-1003">Cell membrane</keyword>
<comment type="pathway">
    <text evidence="4">Lipid metabolism.</text>
</comment>
<feature type="transmembrane region" description="Helical" evidence="19">
    <location>
        <begin position="57"/>
        <end position="75"/>
    </location>
</feature>
<reference evidence="20" key="1">
    <citation type="submission" date="2021-09" db="EMBL/GenBank/DDBJ databases">
        <title>Network and meta-omics reveal the key degrader and cooperation patterns in an efficient 1,4-dioxane-degrading microbial community.</title>
        <authorList>
            <person name="Dai C."/>
        </authorList>
    </citation>
    <scope>NUCLEOTIDE SEQUENCE</scope>
    <source>
        <strain evidence="20">ZM13</strain>
    </source>
</reference>
<feature type="transmembrane region" description="Helical" evidence="19">
    <location>
        <begin position="81"/>
        <end position="98"/>
    </location>
</feature>
<evidence type="ECO:0000256" key="8">
    <source>
        <dbReference type="ARBA" id="ARBA00022475"/>
    </source>
</evidence>
<evidence type="ECO:0000256" key="17">
    <source>
        <dbReference type="ARBA" id="ARBA00023264"/>
    </source>
</evidence>
<evidence type="ECO:0000256" key="12">
    <source>
        <dbReference type="ARBA" id="ARBA00022695"/>
    </source>
</evidence>
<comment type="catalytic activity">
    <reaction evidence="1 18">
        <text>a 1,2-diacyl-sn-glycero-3-phosphate + CTP + H(+) = a CDP-1,2-diacyl-sn-glycerol + diphosphate</text>
        <dbReference type="Rhea" id="RHEA:16229"/>
        <dbReference type="ChEBI" id="CHEBI:15378"/>
        <dbReference type="ChEBI" id="CHEBI:33019"/>
        <dbReference type="ChEBI" id="CHEBI:37563"/>
        <dbReference type="ChEBI" id="CHEBI:58332"/>
        <dbReference type="ChEBI" id="CHEBI:58608"/>
        <dbReference type="EC" id="2.7.7.41"/>
    </reaction>
</comment>
<name>A0A9E7CVU1_9HYPH</name>
<evidence type="ECO:0000256" key="7">
    <source>
        <dbReference type="ARBA" id="ARBA00019373"/>
    </source>
</evidence>
<dbReference type="EC" id="2.7.7.41" evidence="6 18"/>
<feature type="transmembrane region" description="Helical" evidence="19">
    <location>
        <begin position="244"/>
        <end position="263"/>
    </location>
</feature>
<evidence type="ECO:0000256" key="16">
    <source>
        <dbReference type="ARBA" id="ARBA00023209"/>
    </source>
</evidence>
<feature type="transmembrane region" description="Helical" evidence="19">
    <location>
        <begin position="105"/>
        <end position="123"/>
    </location>
</feature>
<keyword evidence="15 19" id="KW-0472">Membrane</keyword>
<gene>
    <name evidence="20" type="ORF">K9D25_14995</name>
</gene>
<dbReference type="PANTHER" id="PTHR46382">
    <property type="entry name" value="PHOSPHATIDATE CYTIDYLYLTRANSFERASE"/>
    <property type="match status" value="1"/>
</dbReference>
<evidence type="ECO:0000256" key="5">
    <source>
        <dbReference type="ARBA" id="ARBA00010185"/>
    </source>
</evidence>
<evidence type="ECO:0000256" key="3">
    <source>
        <dbReference type="ARBA" id="ARBA00005119"/>
    </source>
</evidence>
<dbReference type="Pfam" id="PF01148">
    <property type="entry name" value="CTP_transf_1"/>
    <property type="match status" value="1"/>
</dbReference>
<evidence type="ECO:0000313" key="21">
    <source>
        <dbReference type="Proteomes" id="UP000831684"/>
    </source>
</evidence>